<name>A0AAD4X8C9_9MAGN</name>
<reference evidence="1" key="1">
    <citation type="submission" date="2022-04" db="EMBL/GenBank/DDBJ databases">
        <title>A functionally conserved STORR gene fusion in Papaver species that diverged 16.8 million years ago.</title>
        <authorList>
            <person name="Catania T."/>
        </authorList>
    </citation>
    <scope>NUCLEOTIDE SEQUENCE</scope>
    <source>
        <strain evidence="1">S-188037</strain>
    </source>
</reference>
<comment type="caution">
    <text evidence="1">The sequence shown here is derived from an EMBL/GenBank/DDBJ whole genome shotgun (WGS) entry which is preliminary data.</text>
</comment>
<protein>
    <submittedName>
        <fullName evidence="1">Uncharacterized protein</fullName>
    </submittedName>
</protein>
<dbReference type="AlphaFoldDB" id="A0AAD4X8C9"/>
<proteinExistence type="predicted"/>
<sequence length="101" mass="11162">MGSLAEQQPLEYKCCMVSVEGGMKQLHQSPFLQVDYVYGIGNGRYIHGGVDLAQNRNCASTNDLKDAEIDKRSTVCVILEEWYSGSCRRSQEANVREGATG</sequence>
<dbReference type="Proteomes" id="UP001202328">
    <property type="component" value="Unassembled WGS sequence"/>
</dbReference>
<dbReference type="EMBL" id="JAJJMB010014681">
    <property type="protein sequence ID" value="KAI3858967.1"/>
    <property type="molecule type" value="Genomic_DNA"/>
</dbReference>
<evidence type="ECO:0000313" key="2">
    <source>
        <dbReference type="Proteomes" id="UP001202328"/>
    </source>
</evidence>
<keyword evidence="2" id="KW-1185">Reference proteome</keyword>
<gene>
    <name evidence="1" type="ORF">MKW98_028700</name>
</gene>
<organism evidence="1 2">
    <name type="scientific">Papaver atlanticum</name>
    <dbReference type="NCBI Taxonomy" id="357466"/>
    <lineage>
        <taxon>Eukaryota</taxon>
        <taxon>Viridiplantae</taxon>
        <taxon>Streptophyta</taxon>
        <taxon>Embryophyta</taxon>
        <taxon>Tracheophyta</taxon>
        <taxon>Spermatophyta</taxon>
        <taxon>Magnoliopsida</taxon>
        <taxon>Ranunculales</taxon>
        <taxon>Papaveraceae</taxon>
        <taxon>Papaveroideae</taxon>
        <taxon>Papaver</taxon>
    </lineage>
</organism>
<evidence type="ECO:0000313" key="1">
    <source>
        <dbReference type="EMBL" id="KAI3858967.1"/>
    </source>
</evidence>
<accession>A0AAD4X8C9</accession>